<dbReference type="InterPro" id="IPR003675">
    <property type="entry name" value="Rce1/LyrA-like_dom"/>
</dbReference>
<dbReference type="EMBL" id="JANCLT010000004">
    <property type="protein sequence ID" value="MCP8968963.1"/>
    <property type="molecule type" value="Genomic_DNA"/>
</dbReference>
<name>A0AA41X9W1_9BACI</name>
<feature type="transmembrane region" description="Helical" evidence="1">
    <location>
        <begin position="121"/>
        <end position="143"/>
    </location>
</feature>
<feature type="transmembrane region" description="Helical" evidence="1">
    <location>
        <begin position="55"/>
        <end position="79"/>
    </location>
</feature>
<keyword evidence="1" id="KW-0812">Transmembrane</keyword>
<reference evidence="3" key="1">
    <citation type="submission" date="2022-07" db="EMBL/GenBank/DDBJ databases">
        <authorList>
            <person name="Li W.-J."/>
            <person name="Deng Q.-Q."/>
        </authorList>
    </citation>
    <scope>NUCLEOTIDE SEQUENCE</scope>
    <source>
        <strain evidence="3">SYSU M60031</strain>
    </source>
</reference>
<comment type="caution">
    <text evidence="3">The sequence shown here is derived from an EMBL/GenBank/DDBJ whole genome shotgun (WGS) entry which is preliminary data.</text>
</comment>
<dbReference type="GO" id="GO:0080120">
    <property type="term" value="P:CAAX-box protein maturation"/>
    <property type="evidence" value="ECO:0007669"/>
    <property type="project" value="UniProtKB-ARBA"/>
</dbReference>
<dbReference type="GO" id="GO:0008237">
    <property type="term" value="F:metallopeptidase activity"/>
    <property type="evidence" value="ECO:0007669"/>
    <property type="project" value="UniProtKB-KW"/>
</dbReference>
<accession>A0AA41X9W1</accession>
<gene>
    <name evidence="3" type="ORF">NK662_10480</name>
</gene>
<evidence type="ECO:0000259" key="2">
    <source>
        <dbReference type="Pfam" id="PF02517"/>
    </source>
</evidence>
<dbReference type="RefSeq" id="WP_254758869.1">
    <property type="nucleotide sequence ID" value="NZ_JANCLT010000004.1"/>
</dbReference>
<keyword evidence="3" id="KW-0482">Metalloprotease</keyword>
<organism evidence="3 4">
    <name type="scientific">Ectobacillus ponti</name>
    <dbReference type="NCBI Taxonomy" id="2961894"/>
    <lineage>
        <taxon>Bacteria</taxon>
        <taxon>Bacillati</taxon>
        <taxon>Bacillota</taxon>
        <taxon>Bacilli</taxon>
        <taxon>Bacillales</taxon>
        <taxon>Bacillaceae</taxon>
        <taxon>Ectobacillus</taxon>
    </lineage>
</organism>
<feature type="transmembrane region" description="Helical" evidence="1">
    <location>
        <begin position="152"/>
        <end position="169"/>
    </location>
</feature>
<feature type="domain" description="CAAX prenyl protease 2/Lysostaphin resistance protein A-like" evidence="2">
    <location>
        <begin position="94"/>
        <end position="186"/>
    </location>
</feature>
<protein>
    <submittedName>
        <fullName evidence="3">CPBP family intramembrane metalloprotease</fullName>
    </submittedName>
</protein>
<proteinExistence type="predicted"/>
<dbReference type="AlphaFoldDB" id="A0AA41X9W1"/>
<feature type="transmembrane region" description="Helical" evidence="1">
    <location>
        <begin position="91"/>
        <end position="109"/>
    </location>
</feature>
<keyword evidence="1" id="KW-0472">Membrane</keyword>
<keyword evidence="3" id="KW-0378">Hydrolase</keyword>
<evidence type="ECO:0000313" key="3">
    <source>
        <dbReference type="EMBL" id="MCP8968963.1"/>
    </source>
</evidence>
<dbReference type="GO" id="GO:0004175">
    <property type="term" value="F:endopeptidase activity"/>
    <property type="evidence" value="ECO:0007669"/>
    <property type="project" value="UniProtKB-ARBA"/>
</dbReference>
<keyword evidence="1" id="KW-1133">Transmembrane helix</keyword>
<evidence type="ECO:0000313" key="4">
    <source>
        <dbReference type="Proteomes" id="UP001156102"/>
    </source>
</evidence>
<keyword evidence="4" id="KW-1185">Reference proteome</keyword>
<evidence type="ECO:0000256" key="1">
    <source>
        <dbReference type="SAM" id="Phobius"/>
    </source>
</evidence>
<sequence>MIKANNEVQVNAEFSLKQITPIMSVFSLILAVLIFVFIQIGLIPMQAYFSFNDPSILVVSTIAASIGFIILSSLLAMLMPANLIDDTNKTFQNETLVTIVIGMLVIVLFEELLYRGMIQNGIFLVFKNEWAAIAATTLLFVFAHKRYFKKPFMLLNIAFPGLLLCWIYFYTDNIIVPFTIHYIMNTATTLLFKYNVIRLRGNDY</sequence>
<feature type="transmembrane region" description="Helical" evidence="1">
    <location>
        <begin position="175"/>
        <end position="192"/>
    </location>
</feature>
<keyword evidence="3" id="KW-0645">Protease</keyword>
<dbReference type="Pfam" id="PF02517">
    <property type="entry name" value="Rce1-like"/>
    <property type="match status" value="1"/>
</dbReference>
<feature type="transmembrane region" description="Helical" evidence="1">
    <location>
        <begin position="21"/>
        <end position="43"/>
    </location>
</feature>
<dbReference type="Proteomes" id="UP001156102">
    <property type="component" value="Unassembled WGS sequence"/>
</dbReference>